<accession>A0A4R6JCD6</accession>
<dbReference type="GO" id="GO:0008757">
    <property type="term" value="F:S-adenosylmethionine-dependent methyltransferase activity"/>
    <property type="evidence" value="ECO:0007669"/>
    <property type="project" value="InterPro"/>
</dbReference>
<evidence type="ECO:0000259" key="1">
    <source>
        <dbReference type="Pfam" id="PF08241"/>
    </source>
</evidence>
<dbReference type="InterPro" id="IPR013216">
    <property type="entry name" value="Methyltransf_11"/>
</dbReference>
<protein>
    <submittedName>
        <fullName evidence="2">Ubiquinone/menaquinone biosynthesis C-methylase UbiE</fullName>
    </submittedName>
</protein>
<feature type="domain" description="Methyltransferase type 11" evidence="1">
    <location>
        <begin position="46"/>
        <end position="138"/>
    </location>
</feature>
<dbReference type="Pfam" id="PF08241">
    <property type="entry name" value="Methyltransf_11"/>
    <property type="match status" value="1"/>
</dbReference>
<keyword evidence="2" id="KW-0808">Transferase</keyword>
<dbReference type="Gene3D" id="3.40.50.150">
    <property type="entry name" value="Vaccinia Virus protein VP39"/>
    <property type="match status" value="1"/>
</dbReference>
<keyword evidence="2" id="KW-0830">Ubiquinone</keyword>
<evidence type="ECO:0000313" key="3">
    <source>
        <dbReference type="Proteomes" id="UP000294901"/>
    </source>
</evidence>
<proteinExistence type="predicted"/>
<name>A0A4R6JCD6_9ACTN</name>
<dbReference type="EMBL" id="SNWR01000002">
    <property type="protein sequence ID" value="TDO32591.1"/>
    <property type="molecule type" value="Genomic_DNA"/>
</dbReference>
<dbReference type="CDD" id="cd02440">
    <property type="entry name" value="AdoMet_MTases"/>
    <property type="match status" value="1"/>
</dbReference>
<dbReference type="InterPro" id="IPR052356">
    <property type="entry name" value="Thiol_S-MT"/>
</dbReference>
<dbReference type="Proteomes" id="UP000294901">
    <property type="component" value="Unassembled WGS sequence"/>
</dbReference>
<keyword evidence="2" id="KW-0489">Methyltransferase</keyword>
<dbReference type="PANTHER" id="PTHR45036">
    <property type="entry name" value="METHYLTRANSFERASE LIKE 7B"/>
    <property type="match status" value="1"/>
</dbReference>
<dbReference type="RefSeq" id="WP_133878546.1">
    <property type="nucleotide sequence ID" value="NZ_BOMD01000032.1"/>
</dbReference>
<dbReference type="OrthoDB" id="65624at2"/>
<comment type="caution">
    <text evidence="2">The sequence shown here is derived from an EMBL/GenBank/DDBJ whole genome shotgun (WGS) entry which is preliminary data.</text>
</comment>
<dbReference type="SUPFAM" id="SSF53335">
    <property type="entry name" value="S-adenosyl-L-methionine-dependent methyltransferases"/>
    <property type="match status" value="1"/>
</dbReference>
<organism evidence="2 3">
    <name type="scientific">Paractinoplanes brasiliensis</name>
    <dbReference type="NCBI Taxonomy" id="52695"/>
    <lineage>
        <taxon>Bacteria</taxon>
        <taxon>Bacillati</taxon>
        <taxon>Actinomycetota</taxon>
        <taxon>Actinomycetes</taxon>
        <taxon>Micromonosporales</taxon>
        <taxon>Micromonosporaceae</taxon>
        <taxon>Paractinoplanes</taxon>
    </lineage>
</organism>
<keyword evidence="3" id="KW-1185">Reference proteome</keyword>
<reference evidence="2 3" key="1">
    <citation type="submission" date="2019-03" db="EMBL/GenBank/DDBJ databases">
        <title>Sequencing the genomes of 1000 actinobacteria strains.</title>
        <authorList>
            <person name="Klenk H.-P."/>
        </authorList>
    </citation>
    <scope>NUCLEOTIDE SEQUENCE [LARGE SCALE GENOMIC DNA]</scope>
    <source>
        <strain evidence="2 3">DSM 43805</strain>
    </source>
</reference>
<sequence>MTVFEAHRGRGAFNAAFFRVMGPYIEFHVRHRKRRVFAGLPRTVVELGSGVGANLRYLEPGSTLVAIEPNPAMHRPLRAAAGRRGVELDLRERPAEDTGLPDGSADVVISSLVLCTVSDPAGVLAEVRRVLRPGGTFRFVEHVAARDGTPTRALQRALRRPWAWTFEGCSCERDLAALVRAAGFTRAEIEPYRLRSPFVTFNPQIAGVAHV</sequence>
<dbReference type="AlphaFoldDB" id="A0A4R6JCD6"/>
<gene>
    <name evidence="2" type="ORF">C8E87_8058</name>
</gene>
<dbReference type="PANTHER" id="PTHR45036:SF1">
    <property type="entry name" value="METHYLTRANSFERASE LIKE 7A"/>
    <property type="match status" value="1"/>
</dbReference>
<evidence type="ECO:0000313" key="2">
    <source>
        <dbReference type="EMBL" id="TDO32591.1"/>
    </source>
</evidence>
<dbReference type="InterPro" id="IPR029063">
    <property type="entry name" value="SAM-dependent_MTases_sf"/>
</dbReference>
<dbReference type="GO" id="GO:0032259">
    <property type="term" value="P:methylation"/>
    <property type="evidence" value="ECO:0007669"/>
    <property type="project" value="UniProtKB-KW"/>
</dbReference>